<organism evidence="1 2">
    <name type="scientific">Paramixta manurensis</name>
    <dbReference type="NCBI Taxonomy" id="2740817"/>
    <lineage>
        <taxon>Bacteria</taxon>
        <taxon>Pseudomonadati</taxon>
        <taxon>Pseudomonadota</taxon>
        <taxon>Gammaproteobacteria</taxon>
        <taxon>Enterobacterales</taxon>
        <taxon>Erwiniaceae</taxon>
        <taxon>Paramixta</taxon>
    </lineage>
</organism>
<dbReference type="KEGG" id="pmak:PMPD1_0008"/>
<dbReference type="Pfam" id="PF06092">
    <property type="entry name" value="DUF943"/>
    <property type="match status" value="1"/>
</dbReference>
<evidence type="ECO:0000313" key="2">
    <source>
        <dbReference type="Proteomes" id="UP000505325"/>
    </source>
</evidence>
<name>A0A6M8U2Q8_9GAMM</name>
<dbReference type="RefSeq" id="WP_173632131.1">
    <property type="nucleotide sequence ID" value="NZ_CP054212.1"/>
</dbReference>
<sequence length="139" mass="15951">MLVVCVCAIYAGWRLTKPVEVIGIHKYRNSTDILIKNSPLTAQGKISWWKEYSNQIAEENIAKPSNDGTYYINIWDFGSGYKENGKYDRLCFADIPSPKNCIDKVSDMVIYKFKQENPIYAIDGKRYTQLPSGKIVEEK</sequence>
<proteinExistence type="predicted"/>
<evidence type="ECO:0000313" key="1">
    <source>
        <dbReference type="EMBL" id="QKJ84998.1"/>
    </source>
</evidence>
<keyword evidence="2" id="KW-1185">Reference proteome</keyword>
<gene>
    <name evidence="1" type="ORF">PMPD1_0008</name>
</gene>
<accession>A0A6M8U2Q8</accession>
<dbReference type="EMBL" id="CP054212">
    <property type="protein sequence ID" value="QKJ84998.1"/>
    <property type="molecule type" value="Genomic_DNA"/>
</dbReference>
<dbReference type="AlphaFoldDB" id="A0A6M8U2Q8"/>
<dbReference type="Proteomes" id="UP000505325">
    <property type="component" value="Chromosome"/>
</dbReference>
<protein>
    <submittedName>
        <fullName evidence="1">DUF943 family protein</fullName>
    </submittedName>
</protein>
<reference evidence="1 2" key="1">
    <citation type="submission" date="2020-06" db="EMBL/GenBank/DDBJ databases">
        <title>Genome sequence of Paramixta manurensis strain PD-1.</title>
        <authorList>
            <person name="Lee C.W."/>
            <person name="Kim J."/>
        </authorList>
    </citation>
    <scope>NUCLEOTIDE SEQUENCE [LARGE SCALE GENOMIC DNA]</scope>
    <source>
        <strain evidence="1 2">PD-1</strain>
    </source>
</reference>
<dbReference type="InterPro" id="IPR010351">
    <property type="entry name" value="DUF943"/>
</dbReference>